<dbReference type="InterPro" id="IPR001345">
    <property type="entry name" value="PG/BPGM_mutase_AS"/>
</dbReference>
<evidence type="ECO:0000256" key="1">
    <source>
        <dbReference type="PIRSR" id="PIRSR613078-2"/>
    </source>
</evidence>
<keyword evidence="3" id="KW-1185">Reference proteome</keyword>
<dbReference type="InterPro" id="IPR013078">
    <property type="entry name" value="His_Pase_superF_clade-1"/>
</dbReference>
<dbReference type="OrthoDB" id="9782128at2"/>
<accession>A0A098S0L3</accession>
<dbReference type="PANTHER" id="PTHR48100">
    <property type="entry name" value="BROAD-SPECIFICITY PHOSPHATASE YOR283W-RELATED"/>
    <property type="match status" value="1"/>
</dbReference>
<name>A0A098S0L3_9BACT</name>
<dbReference type="SUPFAM" id="SSF53254">
    <property type="entry name" value="Phosphoglycerate mutase-like"/>
    <property type="match status" value="1"/>
</dbReference>
<dbReference type="AlphaFoldDB" id="A0A098S0L3"/>
<dbReference type="SMART" id="SM00855">
    <property type="entry name" value="PGAM"/>
    <property type="match status" value="1"/>
</dbReference>
<dbReference type="Pfam" id="PF00300">
    <property type="entry name" value="His_Phos_1"/>
    <property type="match status" value="1"/>
</dbReference>
<dbReference type="PIRSF" id="PIRSF000709">
    <property type="entry name" value="6PFK_2-Ptase"/>
    <property type="match status" value="1"/>
</dbReference>
<feature type="binding site" evidence="1">
    <location>
        <begin position="9"/>
        <end position="16"/>
    </location>
    <ligand>
        <name>substrate</name>
    </ligand>
</feature>
<comment type="caution">
    <text evidence="2">The sequence shown here is derived from an EMBL/GenBank/DDBJ whole genome shotgun (WGS) entry which is preliminary data.</text>
</comment>
<reference evidence="2 3" key="1">
    <citation type="journal article" date="2014" name="Int. J. Syst. Evol. Microbiol.">
        <title>Phaeodactylibacter xiamenensis gen. nov., sp. nov., a member of the family Saprospiraceae isolated from the marine alga Phaeodactylum tricornutum.</title>
        <authorList>
            <person name="Chen Z.Jr."/>
            <person name="Lei X."/>
            <person name="Lai Q."/>
            <person name="Li Y."/>
            <person name="Zhang B."/>
            <person name="Zhang J."/>
            <person name="Zhang H."/>
            <person name="Yang L."/>
            <person name="Zheng W."/>
            <person name="Tian Y."/>
            <person name="Yu Z."/>
            <person name="Xu H.Jr."/>
            <person name="Zheng T."/>
        </authorList>
    </citation>
    <scope>NUCLEOTIDE SEQUENCE [LARGE SCALE GENOMIC DNA]</scope>
    <source>
        <strain evidence="2 3">KD52</strain>
    </source>
</reference>
<dbReference type="GO" id="GO:0016791">
    <property type="term" value="F:phosphatase activity"/>
    <property type="evidence" value="ECO:0007669"/>
    <property type="project" value="TreeGrafter"/>
</dbReference>
<sequence>MDKHVYIVRHGQTEYNRLGIVQGSGVDSSLNEVGKLQAQAFYKSYYTAGFDTVLTSTLKRTHETMAPFIERGLTWEQHSEINEICWGTHEGQISTPDMHLQYKEVTEAWASGDFDARLEEAESAREMGDRLAQFVDMLSQRPEERILVCSHGRAMRALMCILSGKSLREMDSFKHHNTGLYKAAYESQQYTFLLENDIAHLQHLNINQH</sequence>
<dbReference type="EMBL" id="JPOS01000083">
    <property type="protein sequence ID" value="KGE85874.1"/>
    <property type="molecule type" value="Genomic_DNA"/>
</dbReference>
<dbReference type="PROSITE" id="PS00175">
    <property type="entry name" value="PG_MUTASE"/>
    <property type="match status" value="1"/>
</dbReference>
<dbReference type="CDD" id="cd07067">
    <property type="entry name" value="HP_PGM_like"/>
    <property type="match status" value="1"/>
</dbReference>
<dbReference type="InterPro" id="IPR050275">
    <property type="entry name" value="PGM_Phosphatase"/>
</dbReference>
<organism evidence="2 3">
    <name type="scientific">Phaeodactylibacter xiamenensis</name>
    <dbReference type="NCBI Taxonomy" id="1524460"/>
    <lineage>
        <taxon>Bacteria</taxon>
        <taxon>Pseudomonadati</taxon>
        <taxon>Bacteroidota</taxon>
        <taxon>Saprospiria</taxon>
        <taxon>Saprospirales</taxon>
        <taxon>Haliscomenobacteraceae</taxon>
        <taxon>Phaeodactylibacter</taxon>
    </lineage>
</organism>
<proteinExistence type="predicted"/>
<protein>
    <submittedName>
        <fullName evidence="2">Phosphoglycerate mutase</fullName>
    </submittedName>
</protein>
<feature type="binding site" evidence="1">
    <location>
        <position position="60"/>
    </location>
    <ligand>
        <name>substrate</name>
    </ligand>
</feature>
<dbReference type="Proteomes" id="UP000029736">
    <property type="component" value="Unassembled WGS sequence"/>
</dbReference>
<evidence type="ECO:0000313" key="3">
    <source>
        <dbReference type="Proteomes" id="UP000029736"/>
    </source>
</evidence>
<dbReference type="InterPro" id="IPR029033">
    <property type="entry name" value="His_PPase_superfam"/>
</dbReference>
<evidence type="ECO:0000313" key="2">
    <source>
        <dbReference type="EMBL" id="KGE85874.1"/>
    </source>
</evidence>
<dbReference type="RefSeq" id="WP_044226786.1">
    <property type="nucleotide sequence ID" value="NZ_CAKZLC010000322.1"/>
</dbReference>
<dbReference type="Gene3D" id="3.40.50.1240">
    <property type="entry name" value="Phosphoglycerate mutase-like"/>
    <property type="match status" value="1"/>
</dbReference>
<dbReference type="STRING" id="1524460.IX84_25000"/>
<gene>
    <name evidence="2" type="ORF">IX84_25000</name>
</gene>